<feature type="repeat" description="TPR" evidence="1">
    <location>
        <begin position="681"/>
        <end position="714"/>
    </location>
</feature>
<dbReference type="AlphaFoldDB" id="E9GXP4"/>
<proteinExistence type="predicted"/>
<dbReference type="GO" id="GO:0030041">
    <property type="term" value="P:actin filament polymerization"/>
    <property type="evidence" value="ECO:0000318"/>
    <property type="project" value="GO_Central"/>
</dbReference>
<dbReference type="PANTHER" id="PTHR16091:SF1">
    <property type="entry name" value="TETRATRICOPEPTIDE REPEAT PROTEIN 17"/>
    <property type="match status" value="1"/>
</dbReference>
<protein>
    <recommendedName>
        <fullName evidence="6">Tetratricopeptide repeat protein 17</fullName>
    </recommendedName>
</protein>
<dbReference type="FunFam" id="1.25.40.10:FF:002952">
    <property type="entry name" value="Predicted protein"/>
    <property type="match status" value="1"/>
</dbReference>
<evidence type="ECO:0000256" key="3">
    <source>
        <dbReference type="SAM" id="MobiDB-lite"/>
    </source>
</evidence>
<dbReference type="OrthoDB" id="2115703at2759"/>
<evidence type="ECO:0000313" key="4">
    <source>
        <dbReference type="EMBL" id="EFX75696.1"/>
    </source>
</evidence>
<keyword evidence="2" id="KW-0175">Coiled coil</keyword>
<evidence type="ECO:0008006" key="6">
    <source>
        <dbReference type="Google" id="ProtNLM"/>
    </source>
</evidence>
<dbReference type="InterPro" id="IPR011990">
    <property type="entry name" value="TPR-like_helical_dom_sf"/>
</dbReference>
<dbReference type="PhylomeDB" id="E9GXP4"/>
<reference evidence="4 5" key="1">
    <citation type="journal article" date="2011" name="Science">
        <title>The ecoresponsive genome of Daphnia pulex.</title>
        <authorList>
            <person name="Colbourne J.K."/>
            <person name="Pfrender M.E."/>
            <person name="Gilbert D."/>
            <person name="Thomas W.K."/>
            <person name="Tucker A."/>
            <person name="Oakley T.H."/>
            <person name="Tokishita S."/>
            <person name="Aerts A."/>
            <person name="Arnold G.J."/>
            <person name="Basu M.K."/>
            <person name="Bauer D.J."/>
            <person name="Caceres C.E."/>
            <person name="Carmel L."/>
            <person name="Casola C."/>
            <person name="Choi J.H."/>
            <person name="Detter J.C."/>
            <person name="Dong Q."/>
            <person name="Dusheyko S."/>
            <person name="Eads B.D."/>
            <person name="Frohlich T."/>
            <person name="Geiler-Samerotte K.A."/>
            <person name="Gerlach D."/>
            <person name="Hatcher P."/>
            <person name="Jogdeo S."/>
            <person name="Krijgsveld J."/>
            <person name="Kriventseva E.V."/>
            <person name="Kultz D."/>
            <person name="Laforsch C."/>
            <person name="Lindquist E."/>
            <person name="Lopez J."/>
            <person name="Manak J.R."/>
            <person name="Muller J."/>
            <person name="Pangilinan J."/>
            <person name="Patwardhan R.P."/>
            <person name="Pitluck S."/>
            <person name="Pritham E.J."/>
            <person name="Rechtsteiner A."/>
            <person name="Rho M."/>
            <person name="Rogozin I.B."/>
            <person name="Sakarya O."/>
            <person name="Salamov A."/>
            <person name="Schaack S."/>
            <person name="Shapiro H."/>
            <person name="Shiga Y."/>
            <person name="Skalitzky C."/>
            <person name="Smith Z."/>
            <person name="Souvorov A."/>
            <person name="Sung W."/>
            <person name="Tang Z."/>
            <person name="Tsuchiya D."/>
            <person name="Tu H."/>
            <person name="Vos H."/>
            <person name="Wang M."/>
            <person name="Wolf Y.I."/>
            <person name="Yamagata H."/>
            <person name="Yamada T."/>
            <person name="Ye Y."/>
            <person name="Shaw J.R."/>
            <person name="Andrews J."/>
            <person name="Crease T.J."/>
            <person name="Tang H."/>
            <person name="Lucas S.M."/>
            <person name="Robertson H.M."/>
            <person name="Bork P."/>
            <person name="Koonin E.V."/>
            <person name="Zdobnov E.M."/>
            <person name="Grigoriev I.V."/>
            <person name="Lynch M."/>
            <person name="Boore J.L."/>
        </authorList>
    </citation>
    <scope>NUCLEOTIDE SEQUENCE [LARGE SCALE GENOMIC DNA]</scope>
</reference>
<dbReference type="GO" id="GO:0015629">
    <property type="term" value="C:actin cytoskeleton"/>
    <property type="evidence" value="ECO:0000318"/>
    <property type="project" value="GO_Central"/>
</dbReference>
<dbReference type="STRING" id="6669.E9GXP4"/>
<dbReference type="GO" id="GO:0005737">
    <property type="term" value="C:cytoplasm"/>
    <property type="evidence" value="ECO:0000318"/>
    <property type="project" value="GO_Central"/>
</dbReference>
<keyword evidence="1" id="KW-0802">TPR repeat</keyword>
<feature type="region of interest" description="Disordered" evidence="3">
    <location>
        <begin position="430"/>
        <end position="456"/>
    </location>
</feature>
<dbReference type="InterPro" id="IPR019734">
    <property type="entry name" value="TPR_rpt"/>
</dbReference>
<dbReference type="SMART" id="SM00028">
    <property type="entry name" value="TPR"/>
    <property type="match status" value="9"/>
</dbReference>
<dbReference type="Gene3D" id="1.25.40.10">
    <property type="entry name" value="Tetratricopeptide repeat domain"/>
    <property type="match status" value="3"/>
</dbReference>
<dbReference type="Pfam" id="PF13181">
    <property type="entry name" value="TPR_8"/>
    <property type="match status" value="1"/>
</dbReference>
<dbReference type="OMA" id="PDDHAKQ"/>
<feature type="compositionally biased region" description="Low complexity" evidence="3">
    <location>
        <begin position="430"/>
        <end position="447"/>
    </location>
</feature>
<sequence>MGYYTLGCYTGWANYTSVYQLDKSHDLMALLAQEGRTVRAELLREELFQKKVEFEHREDKDSGALIEEKLYATDPDCLKVGRKVTSMAIFESTHCDFELYGVDIGHGMMPVETGDLEPDCSQPPLDFSMRTFEHLVGLQNRIDLTMEPETNLEKLTPANMDLKSFANWVAFNLEKNATSWVSFNLATLYYRIIGNAVQALECCRRALQFSPREMQTIALVNMGNILTHSHQQEDGIIVLHAAVDHTPSDPIAHYTLANSYALIGDLNRSVLCYENVLKLKPDLKMAVRKMHGIQCLSKLEKALETQHSVLQHTLTELKEQQRKFEEWNQLQEKIVSAQATVGQRLRSQLEYQEFRFRTTKSPPPVHDCEQYEEDGFMFFQCNIKTDMSTLETWGSAMMDLRNRLVDFQTQTDKIVDLLSLRSITNQSSLTSELSPSLGGSGSTISPSAGSQRSVSLQLDRTDLDEVDTIPRPLTESELQRCPSLSLPKIDQMPTILLLPESTGLDVVSLLNDRIGLRIDEDHPLPWYPPICEKYPLKLLPYDEMVSIKSRNEHKKRLRDVTIQRHLLSYARSDVDQMIIKDGDDDIQSTAALAQVGQRILTALRNKIGPSWLLHTLAALYWRGHGRASNGIECFRQAISSVPDQHRHIPLTNLAALLLKMGQVNDALSLASVAHQINNREPKTNFLLGLLHLHFNNHSLAVRHFDRAIKLDHDSASEMEHYKLMAACHAVEKETAQHLQCQGDLGSDTTYRTVLRCSKAEESDESESNCEAEVQGHTSNPSSLEVAAIADTDDEYLVDSLVNEQKFINFELLQEESLPEGLLRMGKVLPPLPLTLQQCQGHRIRLRSQFTSTWLSVAAKNIDMLPKTVTSKAFVEPVCNASFPVTMATFDHLTGVRHRDKIDYRAESALEEALNALIFDKERIDSDEVARYLTYALKNNATSWVLTTAASLYWRVKGNVKNAIDCLRIALHYAPYDFKDIPLTSLANILHRAGLHNDALVAAYMALEISPTFVVIHFTAANIHVARGDVARALSFYQSTLALQPSFEPARQQLIELQCKQLLLEQHSVILLIRNLTEKETSPVSLDPIITNQQPSDGSEKALQLVAFFFPTVFHPNF</sequence>
<dbReference type="PROSITE" id="PS50005">
    <property type="entry name" value="TPR"/>
    <property type="match status" value="2"/>
</dbReference>
<gene>
    <name evidence="4" type="ORF">DAPPUDRAFT_249998</name>
</gene>
<dbReference type="eggNOG" id="KOG4507">
    <property type="taxonomic scope" value="Eukaryota"/>
</dbReference>
<dbReference type="KEGG" id="dpx:DAPPUDRAFT_249998"/>
<evidence type="ECO:0000256" key="2">
    <source>
        <dbReference type="SAM" id="Coils"/>
    </source>
</evidence>
<accession>E9GXP4</accession>
<evidence type="ECO:0000256" key="1">
    <source>
        <dbReference type="PROSITE-ProRule" id="PRU00339"/>
    </source>
</evidence>
<dbReference type="Proteomes" id="UP000000305">
    <property type="component" value="Unassembled WGS sequence"/>
</dbReference>
<dbReference type="PANTHER" id="PTHR16091">
    <property type="entry name" value="TTC17 PROTEIN"/>
    <property type="match status" value="1"/>
</dbReference>
<feature type="repeat" description="TPR" evidence="1">
    <location>
        <begin position="250"/>
        <end position="283"/>
    </location>
</feature>
<dbReference type="FunFam" id="1.25.40.10:FF:000830">
    <property type="entry name" value="Tetratricopeptide repeat protein"/>
    <property type="match status" value="1"/>
</dbReference>
<dbReference type="SUPFAM" id="SSF48452">
    <property type="entry name" value="TPR-like"/>
    <property type="match status" value="1"/>
</dbReference>
<dbReference type="InterPro" id="IPR052630">
    <property type="entry name" value="TTC17"/>
</dbReference>
<dbReference type="InParanoid" id="E9GXP4"/>
<organism evidence="4 5">
    <name type="scientific">Daphnia pulex</name>
    <name type="common">Water flea</name>
    <dbReference type="NCBI Taxonomy" id="6669"/>
    <lineage>
        <taxon>Eukaryota</taxon>
        <taxon>Metazoa</taxon>
        <taxon>Ecdysozoa</taxon>
        <taxon>Arthropoda</taxon>
        <taxon>Crustacea</taxon>
        <taxon>Branchiopoda</taxon>
        <taxon>Diplostraca</taxon>
        <taxon>Cladocera</taxon>
        <taxon>Anomopoda</taxon>
        <taxon>Daphniidae</taxon>
        <taxon>Daphnia</taxon>
    </lineage>
</organism>
<dbReference type="HOGENOM" id="CLU_008510_0_0_1"/>
<keyword evidence="5" id="KW-1185">Reference proteome</keyword>
<name>E9GXP4_DAPPU</name>
<feature type="coiled-coil region" evidence="2">
    <location>
        <begin position="300"/>
        <end position="330"/>
    </location>
</feature>
<dbReference type="EMBL" id="GL732573">
    <property type="protein sequence ID" value="EFX75696.1"/>
    <property type="molecule type" value="Genomic_DNA"/>
</dbReference>
<dbReference type="FunFam" id="1.25.40.10:FF:000061">
    <property type="entry name" value="Tetratricopeptide repeat domain 17"/>
    <property type="match status" value="1"/>
</dbReference>
<evidence type="ECO:0000313" key="5">
    <source>
        <dbReference type="Proteomes" id="UP000000305"/>
    </source>
</evidence>